<dbReference type="GO" id="GO:1904262">
    <property type="term" value="P:negative regulation of TORC1 signaling"/>
    <property type="evidence" value="ECO:0007669"/>
    <property type="project" value="TreeGrafter"/>
</dbReference>
<evidence type="ECO:0000256" key="5">
    <source>
        <dbReference type="SAM" id="Coils"/>
    </source>
</evidence>
<dbReference type="GO" id="GO:1990130">
    <property type="term" value="C:GATOR1 complex"/>
    <property type="evidence" value="ECO:0007669"/>
    <property type="project" value="TreeGrafter"/>
</dbReference>
<dbReference type="OrthoDB" id="39497at2759"/>
<gene>
    <name evidence="8" type="ORF">HG536_0C06360</name>
</gene>
<proteinExistence type="inferred from homology"/>
<dbReference type="RefSeq" id="XP_037139142.1">
    <property type="nucleotide sequence ID" value="XM_037283246.1"/>
</dbReference>
<dbReference type="InterPro" id="IPR000591">
    <property type="entry name" value="DEP_dom"/>
</dbReference>
<comment type="subcellular location">
    <subcellularLocation>
        <location evidence="1">Vacuole membrane</location>
        <topology evidence="1">Peripheral membrane protein</topology>
    </subcellularLocation>
</comment>
<dbReference type="SMART" id="SM00049">
    <property type="entry name" value="DEP"/>
    <property type="match status" value="1"/>
</dbReference>
<feature type="compositionally biased region" description="Polar residues" evidence="6">
    <location>
        <begin position="43"/>
        <end position="55"/>
    </location>
</feature>
<dbReference type="GO" id="GO:0035556">
    <property type="term" value="P:intracellular signal transduction"/>
    <property type="evidence" value="ECO:0007669"/>
    <property type="project" value="InterPro"/>
</dbReference>
<dbReference type="GO" id="GO:0010508">
    <property type="term" value="P:positive regulation of autophagy"/>
    <property type="evidence" value="ECO:0007669"/>
    <property type="project" value="TreeGrafter"/>
</dbReference>
<dbReference type="InterPro" id="IPR045838">
    <property type="entry name" value="DEPDC5_CTD"/>
</dbReference>
<feature type="region of interest" description="Disordered" evidence="6">
    <location>
        <begin position="679"/>
        <end position="717"/>
    </location>
</feature>
<dbReference type="GO" id="GO:0005096">
    <property type="term" value="F:GTPase activator activity"/>
    <property type="evidence" value="ECO:0007669"/>
    <property type="project" value="InterPro"/>
</dbReference>
<dbReference type="Pfam" id="PF00610">
    <property type="entry name" value="DEP"/>
    <property type="match status" value="1"/>
</dbReference>
<dbReference type="Gene3D" id="1.10.10.10">
    <property type="entry name" value="Winged helix-like DNA-binding domain superfamily/Winged helix DNA-binding domain"/>
    <property type="match status" value="1"/>
</dbReference>
<comment type="similarity">
    <text evidence="2">Belongs to the IML1 family.</text>
</comment>
<dbReference type="SUPFAM" id="SSF46785">
    <property type="entry name" value="Winged helix' DNA-binding domain"/>
    <property type="match status" value="1"/>
</dbReference>
<sequence length="1528" mass="174242">MPRDGPMFTSLRGKSQRPLSSTTSEVARSNNLTNANSIQLSAGNLTVGSNQKSGQYGNGRTDGSRGAGVSAMQKPSASMAKAVNVDKSPIPESHAGGRERERAILKPLELVYHEPRYSSDLVMINLSDLPEISEGDICELRTYHKVPGANGRKIYFVAKDFDSETKRRIKSPQVSVLSGQLQSLLDLPARSKVWLRSKQKAKCEADLVELNIKDCLLNRGDMWCFSSQLVGTCVFSSQRLTFLSSIRATVRGVYREGKKILSGYIGEKTRVVFRSESARLIFLIQITDEMWNFEESGEQLFQKMVNSLFPKIFKRWKDIDTHHSITIAFASSVDFSDVPFRELKPGEILKNTTDFFRIVVDQVHVIHWVEIMETLRREFMRLTKDILNVMTEERHSVIKGRFSPVIKSNILELVNFATTILTDPFRQPDLRHTTTHVIIISPGSGLYDVDYDLLKLTGKKLLSLEMNMDLVCLSRAPLHVVPLFRYLDYDRKIHHCSPTWLSIFYWNDSSEGWYPRCKIYDLQMMGLTENDVMQEVHVEGLQIKKDKKTIKQFMESYDNSVFHCKIPSSDPIDNYPMRVPGKKQSDPNNRSRANTSFEWNAPKVADAVLEEVQKTKVLASLYTVRNDSYADTTEKSKTLSPLGTRRQTAVDTLKGITRKTSVKDFTHKIVNRLMPGWDRDSAKESSLVGPSAAAATVPKSTEGDLNEENMTQSTPKLSSPTIVKTLDALNQRDGRNNMSPVYNHSIRGSVSTLNSQKESAPLPNERKTNSSSRGTDGEIIESIDANWIEVKNPSLPVSNELAGQMLPPRWNDVLPRYVAKKYSKWRSFTTPADLPITISSFPSKKDFESNFILRNHSVMLNPDQESSSRSYKHLLRDLVYMRLVTGFQICVGKQAKLVELSDNQGSTENPIAKYIGDKWTNIKIYMMIDSEIHRLSCGIDGVIDVQRYIRKNEENPYERVPTYIPLVKTRYENAYRSAEIDPLHATRSSFNWNQIDQVIAGYGDCGFNKKSYGFRSKLVVLPTDLPSKTFSSVINGRSETLTPEEIRLEGLRRLISSINRIKQRATKEKSCHNTKREEIQQEIKFYTGSLFDFINEQKESLERSALDFKDSIFADDKTQIKKDVDLNTLSQKLQQGSNPLPLFNRKWHWKKHQNSFIGAEMVNWLITNFGDINTREEAVEYGQSLMEKGLFVHVLNKHGFLDGHYFYQLSPEYVVDQKKSEKATPEDKPITASKRSKRGDSVSISSESNTGAFSVTLSGTNSHISQDSASELKDSRDAKKKPIVMLSSSVVINVDVANKSYKPEICTVHYDKVHNPEHCFHIRLEWLTTTPKLLDDLVGNWSRLCERYGLRLTEIPWKELCAIPSINPFHSFVDIKLAINPWEDPEFKDIEVLATSKFYYHMYLLKASGFLLDNRASTFLQESECEFEIVYSWGTPEFKYAQYIHNTGAYIAEIRSNGNLFLAPNNIYLSRVNPGNVVGKSQTSPQYALDAQRVMLDFRETCTDYEKLRTILLEAKDNWFKEQFYDEF</sequence>
<feature type="region of interest" description="Disordered" evidence="6">
    <location>
        <begin position="1"/>
        <end position="26"/>
    </location>
</feature>
<evidence type="ECO:0000256" key="2">
    <source>
        <dbReference type="ARBA" id="ARBA00005643"/>
    </source>
</evidence>
<dbReference type="PANTHER" id="PTHR13179:SF8">
    <property type="entry name" value="GATOR COMPLEX PROTEIN DEPDC5"/>
    <property type="match status" value="1"/>
</dbReference>
<reference evidence="8 9" key="1">
    <citation type="submission" date="2020-06" db="EMBL/GenBank/DDBJ databases">
        <title>The yeast mating-type switching endonuclease HO is a domesticated member of an unorthodox homing genetic element family.</title>
        <authorList>
            <person name="Coughlan A.Y."/>
            <person name="Lombardi L."/>
            <person name="Braun-Galleani S."/>
            <person name="Martos A.R."/>
            <person name="Galeote V."/>
            <person name="Bigey F."/>
            <person name="Dequin S."/>
            <person name="Byrne K.P."/>
            <person name="Wolfe K.H."/>
        </authorList>
    </citation>
    <scope>NUCLEOTIDE SEQUENCE [LARGE SCALE GENOMIC DNA]</scope>
    <source>
        <strain evidence="8 9">CBS764</strain>
    </source>
</reference>
<dbReference type="GO" id="GO:0005774">
    <property type="term" value="C:vacuolar membrane"/>
    <property type="evidence" value="ECO:0007669"/>
    <property type="project" value="UniProtKB-SubCell"/>
</dbReference>
<dbReference type="GeneID" id="59325603"/>
<dbReference type="InterPro" id="IPR027244">
    <property type="entry name" value="IML1"/>
</dbReference>
<evidence type="ECO:0000256" key="4">
    <source>
        <dbReference type="ARBA" id="ARBA00021881"/>
    </source>
</evidence>
<feature type="compositionally biased region" description="Basic and acidic residues" evidence="6">
    <location>
        <begin position="1218"/>
        <end position="1229"/>
    </location>
</feature>
<dbReference type="PROSITE" id="PS50186">
    <property type="entry name" value="DEP"/>
    <property type="match status" value="1"/>
</dbReference>
<evidence type="ECO:0000256" key="6">
    <source>
        <dbReference type="SAM" id="MobiDB-lite"/>
    </source>
</evidence>
<feature type="region of interest" description="Disordered" evidence="6">
    <location>
        <begin position="1218"/>
        <end position="1247"/>
    </location>
</feature>
<keyword evidence="9" id="KW-1185">Reference proteome</keyword>
<dbReference type="Proteomes" id="UP000515788">
    <property type="component" value="Chromosome 3"/>
</dbReference>
<dbReference type="EMBL" id="CP059248">
    <property type="protein sequence ID" value="QLL32467.1"/>
    <property type="molecule type" value="Genomic_DNA"/>
</dbReference>
<organism evidence="8 9">
    <name type="scientific">Torulaspora globosa</name>
    <dbReference type="NCBI Taxonomy" id="48254"/>
    <lineage>
        <taxon>Eukaryota</taxon>
        <taxon>Fungi</taxon>
        <taxon>Dikarya</taxon>
        <taxon>Ascomycota</taxon>
        <taxon>Saccharomycotina</taxon>
        <taxon>Saccharomycetes</taxon>
        <taxon>Saccharomycetales</taxon>
        <taxon>Saccharomycetaceae</taxon>
        <taxon>Torulaspora</taxon>
    </lineage>
</organism>
<feature type="region of interest" description="Disordered" evidence="6">
    <location>
        <begin position="751"/>
        <end position="776"/>
    </location>
</feature>
<name>A0A7G3ZG31_9SACH</name>
<evidence type="ECO:0000259" key="7">
    <source>
        <dbReference type="PROSITE" id="PS50186"/>
    </source>
</evidence>
<feature type="region of interest" description="Disordered" evidence="6">
    <location>
        <begin position="573"/>
        <end position="594"/>
    </location>
</feature>
<feature type="compositionally biased region" description="Polar residues" evidence="6">
    <location>
        <begin position="17"/>
        <end position="26"/>
    </location>
</feature>
<keyword evidence="5" id="KW-0175">Coiled coil</keyword>
<evidence type="ECO:0000256" key="3">
    <source>
        <dbReference type="ARBA" id="ARBA00018529"/>
    </source>
</evidence>
<feature type="domain" description="DEP" evidence="7">
    <location>
        <begin position="1136"/>
        <end position="1211"/>
    </location>
</feature>
<feature type="region of interest" description="Disordered" evidence="6">
    <location>
        <begin position="43"/>
        <end position="81"/>
    </location>
</feature>
<dbReference type="KEGG" id="tgb:HG536_0C06360"/>
<dbReference type="CDD" id="cd04449">
    <property type="entry name" value="DEP_DEPDC5-like"/>
    <property type="match status" value="1"/>
</dbReference>
<dbReference type="InterPro" id="IPR036388">
    <property type="entry name" value="WH-like_DNA-bd_sf"/>
</dbReference>
<protein>
    <recommendedName>
        <fullName evidence="3">Vacuolar membrane-associated protein IML1</fullName>
    </recommendedName>
    <alternativeName>
        <fullName evidence="4">Vacuolar membrane-associated protein iml1</fullName>
    </alternativeName>
</protein>
<accession>A0A7G3ZG31</accession>
<dbReference type="PANTHER" id="PTHR13179">
    <property type="entry name" value="DEP DOMAIN CONTAINING PROTEIN 5"/>
    <property type="match status" value="1"/>
</dbReference>
<dbReference type="Pfam" id="PF19418">
    <property type="entry name" value="DEPDC5_CTD"/>
    <property type="match status" value="1"/>
</dbReference>
<evidence type="ECO:0000313" key="8">
    <source>
        <dbReference type="EMBL" id="QLL32467.1"/>
    </source>
</evidence>
<dbReference type="InterPro" id="IPR048255">
    <property type="entry name" value="IML1_N"/>
</dbReference>
<evidence type="ECO:0000256" key="1">
    <source>
        <dbReference type="ARBA" id="ARBA00004148"/>
    </source>
</evidence>
<feature type="compositionally biased region" description="Polar residues" evidence="6">
    <location>
        <begin position="708"/>
        <end position="717"/>
    </location>
</feature>
<evidence type="ECO:0000313" key="9">
    <source>
        <dbReference type="Proteomes" id="UP000515788"/>
    </source>
</evidence>
<dbReference type="Pfam" id="PF12257">
    <property type="entry name" value="IML1"/>
    <property type="match status" value="1"/>
</dbReference>
<dbReference type="InterPro" id="IPR036390">
    <property type="entry name" value="WH_DNA-bd_sf"/>
</dbReference>
<feature type="coiled-coil region" evidence="5">
    <location>
        <begin position="1048"/>
        <end position="1082"/>
    </location>
</feature>